<dbReference type="AlphaFoldDB" id="A0A8H5LVA9"/>
<reference evidence="7 8" key="1">
    <citation type="journal article" date="2020" name="ISME J.">
        <title>Uncovering the hidden diversity of litter-decomposition mechanisms in mushroom-forming fungi.</title>
        <authorList>
            <person name="Floudas D."/>
            <person name="Bentzer J."/>
            <person name="Ahren D."/>
            <person name="Johansson T."/>
            <person name="Persson P."/>
            <person name="Tunlid A."/>
        </authorList>
    </citation>
    <scope>NUCLEOTIDE SEQUENCE [LARGE SCALE GENOMIC DNA]</scope>
    <source>
        <strain evidence="7 8">CBS 291.85</strain>
    </source>
</reference>
<dbReference type="CDD" id="cd00027">
    <property type="entry name" value="BRCT"/>
    <property type="match status" value="1"/>
</dbReference>
<evidence type="ECO:0000256" key="5">
    <source>
        <dbReference type="SAM" id="MobiDB-lite"/>
    </source>
</evidence>
<protein>
    <recommendedName>
        <fullName evidence="6">DBF4-type domain-containing protein</fullName>
    </recommendedName>
</protein>
<keyword evidence="1" id="KW-0479">Metal-binding</keyword>
<dbReference type="GO" id="GO:0043539">
    <property type="term" value="F:protein serine/threonine kinase activator activity"/>
    <property type="evidence" value="ECO:0007669"/>
    <property type="project" value="TreeGrafter"/>
</dbReference>
<keyword evidence="8" id="KW-1185">Reference proteome</keyword>
<dbReference type="PROSITE" id="PS51265">
    <property type="entry name" value="ZF_DBF4"/>
    <property type="match status" value="1"/>
</dbReference>
<dbReference type="GO" id="GO:0010571">
    <property type="term" value="P:positive regulation of nuclear cell cycle DNA replication"/>
    <property type="evidence" value="ECO:0007669"/>
    <property type="project" value="TreeGrafter"/>
</dbReference>
<gene>
    <name evidence="7" type="ORF">D9758_002074</name>
</gene>
<dbReference type="InterPro" id="IPR051590">
    <property type="entry name" value="Replication_Regulatory_Kinase"/>
</dbReference>
<proteinExistence type="predicted"/>
<feature type="region of interest" description="Disordered" evidence="5">
    <location>
        <begin position="130"/>
        <end position="160"/>
    </location>
</feature>
<feature type="region of interest" description="Disordered" evidence="5">
    <location>
        <begin position="206"/>
        <end position="242"/>
    </location>
</feature>
<feature type="compositionally biased region" description="Acidic residues" evidence="5">
    <location>
        <begin position="571"/>
        <end position="586"/>
    </location>
</feature>
<dbReference type="OrthoDB" id="21380at2759"/>
<evidence type="ECO:0000256" key="1">
    <source>
        <dbReference type="ARBA" id="ARBA00022723"/>
    </source>
</evidence>
<dbReference type="FunFam" id="6.10.250.3410:FF:000001">
    <property type="entry name" value="Protein DBF4 homolog A"/>
    <property type="match status" value="1"/>
</dbReference>
<feature type="region of interest" description="Disordered" evidence="5">
    <location>
        <begin position="440"/>
        <end position="459"/>
    </location>
</feature>
<dbReference type="Pfam" id="PF07535">
    <property type="entry name" value="zf-DBF"/>
    <property type="match status" value="1"/>
</dbReference>
<dbReference type="EMBL" id="JAACJM010000010">
    <property type="protein sequence ID" value="KAF5370611.1"/>
    <property type="molecule type" value="Genomic_DNA"/>
</dbReference>
<evidence type="ECO:0000313" key="8">
    <source>
        <dbReference type="Proteomes" id="UP000559256"/>
    </source>
</evidence>
<dbReference type="SMART" id="SM00586">
    <property type="entry name" value="ZnF_DBF"/>
    <property type="match status" value="1"/>
</dbReference>
<feature type="region of interest" description="Disordered" evidence="5">
    <location>
        <begin position="1"/>
        <end position="63"/>
    </location>
</feature>
<dbReference type="Pfam" id="PF08630">
    <property type="entry name" value="Dfp1_Him1_M"/>
    <property type="match status" value="1"/>
</dbReference>
<feature type="compositionally biased region" description="Basic and acidic residues" evidence="5">
    <location>
        <begin position="229"/>
        <end position="242"/>
    </location>
</feature>
<evidence type="ECO:0000256" key="2">
    <source>
        <dbReference type="ARBA" id="ARBA00022771"/>
    </source>
</evidence>
<evidence type="ECO:0000256" key="3">
    <source>
        <dbReference type="ARBA" id="ARBA00022833"/>
    </source>
</evidence>
<dbReference type="InterPro" id="IPR006572">
    <property type="entry name" value="Znf_DBF"/>
</dbReference>
<feature type="domain" description="DBF4-type" evidence="6">
    <location>
        <begin position="479"/>
        <end position="528"/>
    </location>
</feature>
<evidence type="ECO:0000256" key="4">
    <source>
        <dbReference type="PROSITE-ProRule" id="PRU00600"/>
    </source>
</evidence>
<evidence type="ECO:0000259" key="6">
    <source>
        <dbReference type="PROSITE" id="PS51265"/>
    </source>
</evidence>
<organism evidence="7 8">
    <name type="scientific">Tetrapyrgos nigripes</name>
    <dbReference type="NCBI Taxonomy" id="182062"/>
    <lineage>
        <taxon>Eukaryota</taxon>
        <taxon>Fungi</taxon>
        <taxon>Dikarya</taxon>
        <taxon>Basidiomycota</taxon>
        <taxon>Agaricomycotina</taxon>
        <taxon>Agaricomycetes</taxon>
        <taxon>Agaricomycetidae</taxon>
        <taxon>Agaricales</taxon>
        <taxon>Marasmiineae</taxon>
        <taxon>Marasmiaceae</taxon>
        <taxon>Tetrapyrgos</taxon>
    </lineage>
</organism>
<feature type="region of interest" description="Disordered" evidence="5">
    <location>
        <begin position="542"/>
        <end position="586"/>
    </location>
</feature>
<dbReference type="InterPro" id="IPR038545">
    <property type="entry name" value="Znf_DBF_sf"/>
</dbReference>
<keyword evidence="3" id="KW-0862">Zinc</keyword>
<feature type="compositionally biased region" description="Polar residues" evidence="5">
    <location>
        <begin position="206"/>
        <end position="220"/>
    </location>
</feature>
<dbReference type="GO" id="GO:0003676">
    <property type="term" value="F:nucleic acid binding"/>
    <property type="evidence" value="ECO:0007669"/>
    <property type="project" value="InterPro"/>
</dbReference>
<dbReference type="GO" id="GO:0008270">
    <property type="term" value="F:zinc ion binding"/>
    <property type="evidence" value="ECO:0007669"/>
    <property type="project" value="UniProtKB-KW"/>
</dbReference>
<accession>A0A8H5LVA9</accession>
<comment type="caution">
    <text evidence="7">The sequence shown here is derived from an EMBL/GenBank/DDBJ whole genome shotgun (WGS) entry which is preliminary data.</text>
</comment>
<dbReference type="GO" id="GO:0031431">
    <property type="term" value="C:Dbf4-dependent protein kinase complex"/>
    <property type="evidence" value="ECO:0007669"/>
    <property type="project" value="TreeGrafter"/>
</dbReference>
<feature type="compositionally biased region" description="Polar residues" evidence="5">
    <location>
        <begin position="542"/>
        <end position="559"/>
    </location>
</feature>
<name>A0A8H5LVA9_9AGAR</name>
<dbReference type="Proteomes" id="UP000559256">
    <property type="component" value="Unassembled WGS sequence"/>
</dbReference>
<dbReference type="PANTHER" id="PTHR15375:SF26">
    <property type="entry name" value="PROTEIN CHIFFON"/>
    <property type="match status" value="1"/>
</dbReference>
<dbReference type="GO" id="GO:1901987">
    <property type="term" value="P:regulation of cell cycle phase transition"/>
    <property type="evidence" value="ECO:0007669"/>
    <property type="project" value="TreeGrafter"/>
</dbReference>
<dbReference type="PANTHER" id="PTHR15375">
    <property type="entry name" value="ACTIVATOR OF S-PHASE KINASE-RELATED"/>
    <property type="match status" value="1"/>
</dbReference>
<sequence>MATRRPLSRQVRQLHSPSRPPKPGAKRARSPTLDDTRDAMAKRAKAAADSPHHKRSRADKQQQELEFRQKYTRSMPTWTFNFEPSINDSIRNKVEERITRLGGNVDDFFSKEITHFIVKDIEAAQLQSRPVDVSDKENRFGVPSGSIRQNALRKSPSKQPAQLVEDGQTAFDYAKQWNLKIWDIRKLDSVLSRCLDQPALFPSATVASSKNASHSHTSAPVRSLTRLLQSERIHGTTERDPTQKRHDFTYFSKGSCFVLVEDMRGELATIAAHEYPAPKRGSSKTPWPMLYCDPRSRGPFIAFDEKEKRRWEKMQQIEKQAKKDQEEENRDKLRRFEEAVRMKEAQQEIKRGGGDLRRSVSMINLKRRDCMEDNDLEASNFDSANASGYLASGTGAYMAASGNSVTITSATGTTSTSNNPLRRQLPSALRMLANQEVLTSRKAGGQKASLMGPPPVPERHAILKKSKSTNTLRLSKREEGSKPGYCESCRVRFDDFKQHVKSARHRKFAVNDANFAQLDVVLDRMQRKMRVEAYVDPVVNGSSRGYGQTWDSDSEQSLSDDVLPNLAADPGDVEMEDEDVIDLDDY</sequence>
<dbReference type="Gene3D" id="6.10.250.3410">
    <property type="entry name" value="DBF zinc finger"/>
    <property type="match status" value="1"/>
</dbReference>
<feature type="compositionally biased region" description="Basic and acidic residues" evidence="5">
    <location>
        <begin position="32"/>
        <end position="41"/>
    </location>
</feature>
<evidence type="ECO:0000313" key="7">
    <source>
        <dbReference type="EMBL" id="KAF5370611.1"/>
    </source>
</evidence>
<dbReference type="InterPro" id="IPR013939">
    <property type="entry name" value="Regulatory_Dfp1/Him1"/>
</dbReference>
<keyword evidence="2 4" id="KW-0863">Zinc-finger</keyword>